<gene>
    <name evidence="1" type="ORF">MENTE1834_LOCUS1518</name>
</gene>
<protein>
    <submittedName>
        <fullName evidence="1">Uncharacterized protein</fullName>
    </submittedName>
</protein>
<sequence>MKCASFAFCFRFHPISSFFMFRLSSLVFRFFKISFGTLVVVNHLSSIFLLDRDRTGRIVRFSR</sequence>
<dbReference type="Proteomes" id="UP001497535">
    <property type="component" value="Unassembled WGS sequence"/>
</dbReference>
<proteinExistence type="predicted"/>
<comment type="caution">
    <text evidence="1">The sequence shown here is derived from an EMBL/GenBank/DDBJ whole genome shotgun (WGS) entry which is preliminary data.</text>
</comment>
<keyword evidence="2" id="KW-1185">Reference proteome</keyword>
<evidence type="ECO:0000313" key="2">
    <source>
        <dbReference type="Proteomes" id="UP001497535"/>
    </source>
</evidence>
<name>A0ACB0XN97_MELEN</name>
<accession>A0ACB0XN97</accession>
<dbReference type="EMBL" id="CAVMJV010000001">
    <property type="protein sequence ID" value="CAK5010073.1"/>
    <property type="molecule type" value="Genomic_DNA"/>
</dbReference>
<evidence type="ECO:0000313" key="1">
    <source>
        <dbReference type="EMBL" id="CAK5010073.1"/>
    </source>
</evidence>
<reference evidence="1" key="1">
    <citation type="submission" date="2023-11" db="EMBL/GenBank/DDBJ databases">
        <authorList>
            <person name="Poullet M."/>
        </authorList>
    </citation>
    <scope>NUCLEOTIDE SEQUENCE</scope>
    <source>
        <strain evidence="1">E1834</strain>
    </source>
</reference>
<organism evidence="1 2">
    <name type="scientific">Meloidogyne enterolobii</name>
    <name type="common">Root-knot nematode worm</name>
    <name type="synonym">Meloidogyne mayaguensis</name>
    <dbReference type="NCBI Taxonomy" id="390850"/>
    <lineage>
        <taxon>Eukaryota</taxon>
        <taxon>Metazoa</taxon>
        <taxon>Ecdysozoa</taxon>
        <taxon>Nematoda</taxon>
        <taxon>Chromadorea</taxon>
        <taxon>Rhabditida</taxon>
        <taxon>Tylenchina</taxon>
        <taxon>Tylenchomorpha</taxon>
        <taxon>Tylenchoidea</taxon>
        <taxon>Meloidogynidae</taxon>
        <taxon>Meloidogyninae</taxon>
        <taxon>Meloidogyne</taxon>
    </lineage>
</organism>